<dbReference type="PANTHER" id="PTHR30034">
    <property type="entry name" value="FLAGELLAR MOTOR SWITCH PROTEIN FLIM"/>
    <property type="match status" value="1"/>
</dbReference>
<dbReference type="SUPFAM" id="SSF101801">
    <property type="entry name" value="Surface presentation of antigens (SPOA)"/>
    <property type="match status" value="1"/>
</dbReference>
<sequence length="369" mass="40182">MHMPEENHQTSRSKLSVRRLMLRSVAGGSARLSNIVGAGKSAWITIDDMPVQVRILPGAHALSEAGSRMRMESVHGPLTVAPGDALVRLLTGIDIPSAPESAQLDRWIASVAVSGLPAEWQDLFGMRAVLPAECAQDEETLTLQLLPEQGNWSFTAHLCGTFQTLCALAQAEGWTDILADHLLATDDLTVSRPIVIGSTAVRLDRLSALTRGDLVLLDKARFRPDGEGWITFGDDLAMHASLLDSGTDLQLQFNGWSTTMEDREDIDDMDDLDEMNEMDDSDPDEEREPEDNATTALDDLTVMLTFEIGTVERTVAELKALTAGKVIQLPAALPPTVVVRCRNKEIARGELVEVEGRLAVQITETGRVP</sequence>
<feature type="region of interest" description="Disordered" evidence="2">
    <location>
        <begin position="272"/>
        <end position="292"/>
    </location>
</feature>
<feature type="domain" description="Flagellar motor switch protein FliN-like C-terminal" evidence="3">
    <location>
        <begin position="296"/>
        <end position="364"/>
    </location>
</feature>
<dbReference type="PANTHER" id="PTHR30034:SF6">
    <property type="entry name" value="YOP PROTEINS TRANSLOCATION PROTEIN Q"/>
    <property type="match status" value="1"/>
</dbReference>
<evidence type="ECO:0000256" key="1">
    <source>
        <dbReference type="ARBA" id="ARBA00009226"/>
    </source>
</evidence>
<gene>
    <name evidence="4" type="ORF">D3871_26375</name>
</gene>
<evidence type="ECO:0000313" key="4">
    <source>
        <dbReference type="EMBL" id="RJF92171.1"/>
    </source>
</evidence>
<dbReference type="GO" id="GO:0050918">
    <property type="term" value="P:positive chemotaxis"/>
    <property type="evidence" value="ECO:0007669"/>
    <property type="project" value="TreeGrafter"/>
</dbReference>
<reference evidence="5" key="1">
    <citation type="submission" date="2018-09" db="EMBL/GenBank/DDBJ databases">
        <authorList>
            <person name="Zhu H."/>
        </authorList>
    </citation>
    <scope>NUCLEOTIDE SEQUENCE [LARGE SCALE GENOMIC DNA]</scope>
    <source>
        <strain evidence="5">K1R23-30</strain>
    </source>
</reference>
<dbReference type="RefSeq" id="WP_119772057.1">
    <property type="nucleotide sequence ID" value="NZ_QYUO01000003.1"/>
</dbReference>
<dbReference type="PRINTS" id="PR00956">
    <property type="entry name" value="FLGMOTORFLIN"/>
</dbReference>
<dbReference type="GO" id="GO:0003774">
    <property type="term" value="F:cytoskeletal motor activity"/>
    <property type="evidence" value="ECO:0007669"/>
    <property type="project" value="InterPro"/>
</dbReference>
<dbReference type="InterPro" id="IPR001543">
    <property type="entry name" value="FliN-like_C"/>
</dbReference>
<name>A0A3A3FFQ6_9BURK</name>
<dbReference type="OrthoDB" id="9126551at2"/>
<feature type="compositionally biased region" description="Acidic residues" evidence="2">
    <location>
        <begin position="272"/>
        <end position="291"/>
    </location>
</feature>
<comment type="similarity">
    <text evidence="1">Belongs to the FliN/MopA/SpaO family.</text>
</comment>
<proteinExistence type="inferred from homology"/>
<dbReference type="InterPro" id="IPR036429">
    <property type="entry name" value="SpoA-like_sf"/>
</dbReference>
<evidence type="ECO:0000259" key="3">
    <source>
        <dbReference type="Pfam" id="PF01052"/>
    </source>
</evidence>
<evidence type="ECO:0000313" key="5">
    <source>
        <dbReference type="Proteomes" id="UP000265955"/>
    </source>
</evidence>
<comment type="caution">
    <text evidence="4">The sequence shown here is derived from an EMBL/GenBank/DDBJ whole genome shotgun (WGS) entry which is preliminary data.</text>
</comment>
<keyword evidence="5" id="KW-1185">Reference proteome</keyword>
<accession>A0A3A3FFQ6</accession>
<dbReference type="GO" id="GO:0071978">
    <property type="term" value="P:bacterial-type flagellum-dependent swarming motility"/>
    <property type="evidence" value="ECO:0007669"/>
    <property type="project" value="TreeGrafter"/>
</dbReference>
<dbReference type="AlphaFoldDB" id="A0A3A3FFQ6"/>
<protein>
    <recommendedName>
        <fullName evidence="3">Flagellar motor switch protein FliN-like C-terminal domain-containing protein</fullName>
    </recommendedName>
</protein>
<organism evidence="4 5">
    <name type="scientific">Noviherbaspirillum saxi</name>
    <dbReference type="NCBI Taxonomy" id="2320863"/>
    <lineage>
        <taxon>Bacteria</taxon>
        <taxon>Pseudomonadati</taxon>
        <taxon>Pseudomonadota</taxon>
        <taxon>Betaproteobacteria</taxon>
        <taxon>Burkholderiales</taxon>
        <taxon>Oxalobacteraceae</taxon>
        <taxon>Noviherbaspirillum</taxon>
    </lineage>
</organism>
<dbReference type="Proteomes" id="UP000265955">
    <property type="component" value="Unassembled WGS sequence"/>
</dbReference>
<dbReference type="Gene3D" id="2.30.330.10">
    <property type="entry name" value="SpoA-like"/>
    <property type="match status" value="1"/>
</dbReference>
<dbReference type="GO" id="GO:0009425">
    <property type="term" value="C:bacterial-type flagellum basal body"/>
    <property type="evidence" value="ECO:0007669"/>
    <property type="project" value="InterPro"/>
</dbReference>
<dbReference type="EMBL" id="QYUO01000003">
    <property type="protein sequence ID" value="RJF92171.1"/>
    <property type="molecule type" value="Genomic_DNA"/>
</dbReference>
<dbReference type="Pfam" id="PF01052">
    <property type="entry name" value="FliMN_C"/>
    <property type="match status" value="1"/>
</dbReference>
<evidence type="ECO:0000256" key="2">
    <source>
        <dbReference type="SAM" id="MobiDB-lite"/>
    </source>
</evidence>
<dbReference type="InterPro" id="IPR001172">
    <property type="entry name" value="FliN_T3SS_HrcQb"/>
</dbReference>